<organism evidence="12 13">
    <name type="scientific">Hymenobacter cyanobacteriorum</name>
    <dbReference type="NCBI Taxonomy" id="2926463"/>
    <lineage>
        <taxon>Bacteria</taxon>
        <taxon>Pseudomonadati</taxon>
        <taxon>Bacteroidota</taxon>
        <taxon>Cytophagia</taxon>
        <taxon>Cytophagales</taxon>
        <taxon>Hymenobacteraceae</taxon>
        <taxon>Hymenobacter</taxon>
    </lineage>
</organism>
<keyword evidence="3" id="KW-0813">Transport</keyword>
<keyword evidence="9" id="KW-0472">Membrane</keyword>
<protein>
    <submittedName>
        <fullName evidence="12">Energy transducer TonB</fullName>
    </submittedName>
</protein>
<dbReference type="GO" id="GO:0005886">
    <property type="term" value="C:plasma membrane"/>
    <property type="evidence" value="ECO:0007669"/>
    <property type="project" value="UniProtKB-SubCell"/>
</dbReference>
<feature type="domain" description="TonB C-terminal" evidence="11">
    <location>
        <begin position="79"/>
        <end position="170"/>
    </location>
</feature>
<evidence type="ECO:0000256" key="10">
    <source>
        <dbReference type="SAM" id="SignalP"/>
    </source>
</evidence>
<sequence>MLHTDSAATIAASRSWRAALMATWCLLLPTAASAQESQRETEPDLSELIAPTTERPPFVPPPSCAHVIRTPEYRDGGFAGMVRTIYQHTKWPASPMLNAQYIEEGKVWVEFDVGSDGKVYDARVAVSLRPDFDKEALKGVKALGEFIPGVDATGRPATITMAVPVEFKIR</sequence>
<dbReference type="GO" id="GO:0015031">
    <property type="term" value="P:protein transport"/>
    <property type="evidence" value="ECO:0007669"/>
    <property type="project" value="UniProtKB-KW"/>
</dbReference>
<dbReference type="PROSITE" id="PS52015">
    <property type="entry name" value="TONB_CTD"/>
    <property type="match status" value="1"/>
</dbReference>
<evidence type="ECO:0000256" key="7">
    <source>
        <dbReference type="ARBA" id="ARBA00022927"/>
    </source>
</evidence>
<feature type="chain" id="PRO_5040848539" evidence="10">
    <location>
        <begin position="35"/>
        <end position="170"/>
    </location>
</feature>
<keyword evidence="13" id="KW-1185">Reference proteome</keyword>
<evidence type="ECO:0000256" key="6">
    <source>
        <dbReference type="ARBA" id="ARBA00022692"/>
    </source>
</evidence>
<comment type="similarity">
    <text evidence="2">Belongs to the TonB family.</text>
</comment>
<feature type="signal peptide" evidence="10">
    <location>
        <begin position="1"/>
        <end position="34"/>
    </location>
</feature>
<keyword evidence="4" id="KW-1003">Cell membrane</keyword>
<evidence type="ECO:0000256" key="1">
    <source>
        <dbReference type="ARBA" id="ARBA00004383"/>
    </source>
</evidence>
<accession>A0A9X2AGB6</accession>
<dbReference type="Gene3D" id="3.30.1150.10">
    <property type="match status" value="1"/>
</dbReference>
<comment type="caution">
    <text evidence="12">The sequence shown here is derived from an EMBL/GenBank/DDBJ whole genome shotgun (WGS) entry which is preliminary data.</text>
</comment>
<evidence type="ECO:0000256" key="8">
    <source>
        <dbReference type="ARBA" id="ARBA00022989"/>
    </source>
</evidence>
<evidence type="ECO:0000259" key="11">
    <source>
        <dbReference type="PROSITE" id="PS52015"/>
    </source>
</evidence>
<gene>
    <name evidence="12" type="ORF">MON38_14715</name>
</gene>
<reference evidence="12" key="1">
    <citation type="submission" date="2022-03" db="EMBL/GenBank/DDBJ databases">
        <title>Bacterial whole genome sequence for Hymenobacter sp. DH14.</title>
        <authorList>
            <person name="Le V."/>
        </authorList>
    </citation>
    <scope>NUCLEOTIDE SEQUENCE</scope>
    <source>
        <strain evidence="12">DH14</strain>
    </source>
</reference>
<evidence type="ECO:0000313" key="12">
    <source>
        <dbReference type="EMBL" id="MCI1188677.1"/>
    </source>
</evidence>
<dbReference type="InterPro" id="IPR006260">
    <property type="entry name" value="TonB/TolA_C"/>
</dbReference>
<evidence type="ECO:0000256" key="5">
    <source>
        <dbReference type="ARBA" id="ARBA00022519"/>
    </source>
</evidence>
<evidence type="ECO:0000256" key="4">
    <source>
        <dbReference type="ARBA" id="ARBA00022475"/>
    </source>
</evidence>
<keyword evidence="8" id="KW-1133">Transmembrane helix</keyword>
<dbReference type="SUPFAM" id="SSF74653">
    <property type="entry name" value="TolA/TonB C-terminal domain"/>
    <property type="match status" value="1"/>
</dbReference>
<proteinExistence type="inferred from homology"/>
<evidence type="ECO:0000256" key="2">
    <source>
        <dbReference type="ARBA" id="ARBA00006555"/>
    </source>
</evidence>
<keyword evidence="7" id="KW-0653">Protein transport</keyword>
<comment type="subcellular location">
    <subcellularLocation>
        <location evidence="1">Cell inner membrane</location>
        <topology evidence="1">Single-pass membrane protein</topology>
        <orientation evidence="1">Periplasmic side</orientation>
    </subcellularLocation>
</comment>
<dbReference type="Proteomes" id="UP001139193">
    <property type="component" value="Unassembled WGS sequence"/>
</dbReference>
<dbReference type="RefSeq" id="WP_241936942.1">
    <property type="nucleotide sequence ID" value="NZ_JALBGC010000004.1"/>
</dbReference>
<name>A0A9X2AGB6_9BACT</name>
<dbReference type="EMBL" id="JALBGC010000004">
    <property type="protein sequence ID" value="MCI1188677.1"/>
    <property type="molecule type" value="Genomic_DNA"/>
</dbReference>
<keyword evidence="6" id="KW-0812">Transmembrane</keyword>
<keyword evidence="10" id="KW-0732">Signal</keyword>
<dbReference type="GO" id="GO:0055085">
    <property type="term" value="P:transmembrane transport"/>
    <property type="evidence" value="ECO:0007669"/>
    <property type="project" value="InterPro"/>
</dbReference>
<evidence type="ECO:0000313" key="13">
    <source>
        <dbReference type="Proteomes" id="UP001139193"/>
    </source>
</evidence>
<evidence type="ECO:0000256" key="9">
    <source>
        <dbReference type="ARBA" id="ARBA00023136"/>
    </source>
</evidence>
<dbReference type="InterPro" id="IPR051045">
    <property type="entry name" value="TonB-dependent_transducer"/>
</dbReference>
<dbReference type="NCBIfam" id="TIGR01352">
    <property type="entry name" value="tonB_Cterm"/>
    <property type="match status" value="1"/>
</dbReference>
<dbReference type="AlphaFoldDB" id="A0A9X2AGB6"/>
<dbReference type="InterPro" id="IPR037682">
    <property type="entry name" value="TonB_C"/>
</dbReference>
<keyword evidence="5" id="KW-0997">Cell inner membrane</keyword>
<dbReference type="PANTHER" id="PTHR33446">
    <property type="entry name" value="PROTEIN TONB-RELATED"/>
    <property type="match status" value="1"/>
</dbReference>
<dbReference type="Pfam" id="PF03544">
    <property type="entry name" value="TonB_C"/>
    <property type="match status" value="1"/>
</dbReference>
<evidence type="ECO:0000256" key="3">
    <source>
        <dbReference type="ARBA" id="ARBA00022448"/>
    </source>
</evidence>